<keyword evidence="2" id="KW-1185">Reference proteome</keyword>
<organism evidence="1 2">
    <name type="scientific">Candidatus Bartonella washoeensis Sb944nv</name>
    <dbReference type="NCBI Taxonomy" id="1094563"/>
    <lineage>
        <taxon>Bacteria</taxon>
        <taxon>Pseudomonadati</taxon>
        <taxon>Pseudomonadota</taxon>
        <taxon>Alphaproteobacteria</taxon>
        <taxon>Hyphomicrobiales</taxon>
        <taxon>Bartonellaceae</taxon>
        <taxon>Bartonella</taxon>
    </lineage>
</organism>
<dbReference type="HOGENOM" id="CLU_1472464_0_0_5"/>
<dbReference type="EMBL" id="AILU01000034">
    <property type="protein sequence ID" value="EJF78548.1"/>
    <property type="molecule type" value="Genomic_DNA"/>
</dbReference>
<dbReference type="PATRIC" id="fig|1094563.3.peg.1484"/>
<dbReference type="AlphaFoldDB" id="J0YUC3"/>
<dbReference type="Gene3D" id="3.30.160.390">
    <property type="entry name" value="Integrase, DNA-binding domain"/>
    <property type="match status" value="1"/>
</dbReference>
<proteinExistence type="predicted"/>
<dbReference type="InterPro" id="IPR038488">
    <property type="entry name" value="Integrase_DNA-bd_sf"/>
</dbReference>
<evidence type="ECO:0000313" key="1">
    <source>
        <dbReference type="EMBL" id="EJF78548.1"/>
    </source>
</evidence>
<comment type="caution">
    <text evidence="1">The sequence shown here is derived from an EMBL/GenBank/DDBJ whole genome shotgun (WGS) entry which is preliminary data.</text>
</comment>
<evidence type="ECO:0008006" key="3">
    <source>
        <dbReference type="Google" id="ProtNLM"/>
    </source>
</evidence>
<name>J0YUC3_9HYPH</name>
<reference evidence="1 2" key="1">
    <citation type="submission" date="2012-03" db="EMBL/GenBank/DDBJ databases">
        <title>The Genome Sequence of Bartonella washoensis Sb944nv.</title>
        <authorList>
            <consortium name="The Broad Institute Genome Sequencing Platform"/>
            <consortium name="The Broad Institute Genome Sequencing Center for Infectious Disease"/>
            <person name="Feldgarden M."/>
            <person name="Kirby J."/>
            <person name="Kosoy M."/>
            <person name="Birtles R."/>
            <person name="Probert W.S."/>
            <person name="Chiaraviglio L."/>
            <person name="Young S.K."/>
            <person name="Zeng Q."/>
            <person name="Gargeya S."/>
            <person name="Fitzgerald M."/>
            <person name="Haas B."/>
            <person name="Abouelleil A."/>
            <person name="Alvarado L."/>
            <person name="Arachchi H.M."/>
            <person name="Berlin A."/>
            <person name="Chapman S.B."/>
            <person name="Gearin G."/>
            <person name="Goldberg J."/>
            <person name="Griggs A."/>
            <person name="Gujja S."/>
            <person name="Hansen M."/>
            <person name="Heiman D."/>
            <person name="Howarth C."/>
            <person name="Larimer J."/>
            <person name="Lui A."/>
            <person name="MacDonald P.J.P."/>
            <person name="McCowen C."/>
            <person name="Montmayeur A."/>
            <person name="Murphy C."/>
            <person name="Neiman D."/>
            <person name="Pearson M."/>
            <person name="Priest M."/>
            <person name="Roberts A."/>
            <person name="Saif S."/>
            <person name="Shea T."/>
            <person name="Sisk P."/>
            <person name="Stolte C."/>
            <person name="Sykes S."/>
            <person name="Wortman J."/>
            <person name="Nusbaum C."/>
            <person name="Birren B."/>
        </authorList>
    </citation>
    <scope>NUCLEOTIDE SEQUENCE [LARGE SCALE GENOMIC DNA]</scope>
    <source>
        <strain evidence="1 2">Sb944nv</strain>
    </source>
</reference>
<protein>
    <recommendedName>
        <fullName evidence="3">Integrase DNA-binding domain-containing protein</fullName>
    </recommendedName>
</protein>
<dbReference type="RefSeq" id="WP_006924273.1">
    <property type="nucleotide sequence ID" value="NZ_JH725024.1"/>
</dbReference>
<sequence length="183" mass="21235">MKEPNIVKFSYFKAIDDQSNKTIALHMTSKVSVWITTLKESDNNASSLISSMQRLLRQCGLDKEYDGVSLLFIKCKGAGVQWLYRYTIYGCCREMSLGALRDVSLKQAREYATQLCIRKQGRFVLCQGCIPLKKRERQKCVALCICRSIGLHTRLYLLVKSDFFTHQLYKMEILLRRIFITIK</sequence>
<gene>
    <name evidence="1" type="ORF">MCQ_01268</name>
</gene>
<dbReference type="Proteomes" id="UP000008947">
    <property type="component" value="Unassembled WGS sequence"/>
</dbReference>
<evidence type="ECO:0000313" key="2">
    <source>
        <dbReference type="Proteomes" id="UP000008947"/>
    </source>
</evidence>
<dbReference type="eggNOG" id="COG0582">
    <property type="taxonomic scope" value="Bacteria"/>
</dbReference>
<accession>J0YUC3</accession>